<sequence length="325" mass="37458">MSSSTIATLSIAGQQIVICGGIFLFITGVVGGPLMLITLLSLRTFRENSCAFYLIIMSIVNILNLFIALLTFIMTTGFGINWLNMSRSFCKFRPFYLQFGNIMSFTCICLATIDQFFATCSNQRWHQWNRIKIAKRLILGAILFCLLHGIPFLLYYDLNISSTTGNSICGFTNVIFQTYFNVFHFPVLITSLPVFIILLFGFLAYRNLQHISHRTIPLVRRELDKQLTTMILAEALSEVIFVTPTCILNLVNYLIGNSSDPFTVALISFFRNLTGIFYYIHFVSPFYIYFCASKRFRQQLIYVLFKVHYNRWRHQRVVDVANIDI</sequence>
<evidence type="ECO:0000256" key="3">
    <source>
        <dbReference type="ARBA" id="ARBA00022989"/>
    </source>
</evidence>
<dbReference type="Proteomes" id="UP000663832">
    <property type="component" value="Unassembled WGS sequence"/>
</dbReference>
<keyword evidence="6" id="KW-0675">Receptor</keyword>
<feature type="transmembrane region" description="Helical" evidence="8">
    <location>
        <begin position="52"/>
        <end position="75"/>
    </location>
</feature>
<name>A0A815BF75_9BILA</name>
<reference evidence="11" key="1">
    <citation type="submission" date="2021-02" db="EMBL/GenBank/DDBJ databases">
        <authorList>
            <person name="Nowell W R."/>
        </authorList>
    </citation>
    <scope>NUCLEOTIDE SEQUENCE</scope>
</reference>
<accession>A0A815BF75</accession>
<dbReference type="EMBL" id="CAJNOM010000095">
    <property type="protein sequence ID" value="CAF1034975.1"/>
    <property type="molecule type" value="Genomic_DNA"/>
</dbReference>
<feature type="domain" description="G-protein coupled receptors family 1 profile" evidence="9">
    <location>
        <begin position="31"/>
        <end position="289"/>
    </location>
</feature>
<feature type="transmembrane region" description="Helical" evidence="8">
    <location>
        <begin position="12"/>
        <end position="40"/>
    </location>
</feature>
<feature type="transmembrane region" description="Helical" evidence="8">
    <location>
        <begin position="183"/>
        <end position="206"/>
    </location>
</feature>
<keyword evidence="7" id="KW-0807">Transducer</keyword>
<feature type="transmembrane region" description="Helical" evidence="8">
    <location>
        <begin position="137"/>
        <end position="156"/>
    </location>
</feature>
<keyword evidence="2 8" id="KW-0812">Transmembrane</keyword>
<evidence type="ECO:0000256" key="8">
    <source>
        <dbReference type="SAM" id="Phobius"/>
    </source>
</evidence>
<feature type="transmembrane region" description="Helical" evidence="8">
    <location>
        <begin position="275"/>
        <end position="292"/>
    </location>
</feature>
<keyword evidence="12" id="KW-1185">Reference proteome</keyword>
<comment type="subcellular location">
    <subcellularLocation>
        <location evidence="1">Membrane</location>
        <topology evidence="1">Multi-pass membrane protein</topology>
    </subcellularLocation>
</comment>
<dbReference type="InterPro" id="IPR017452">
    <property type="entry name" value="GPCR_Rhodpsn_7TM"/>
</dbReference>
<evidence type="ECO:0000313" key="13">
    <source>
        <dbReference type="Proteomes" id="UP000663877"/>
    </source>
</evidence>
<dbReference type="OrthoDB" id="10006176at2759"/>
<dbReference type="Gene3D" id="1.20.1070.10">
    <property type="entry name" value="Rhodopsin 7-helix transmembrane proteins"/>
    <property type="match status" value="1"/>
</dbReference>
<feature type="transmembrane region" description="Helical" evidence="8">
    <location>
        <begin position="95"/>
        <end position="117"/>
    </location>
</feature>
<gene>
    <name evidence="11" type="ORF">BJG266_LOCUS30600</name>
    <name evidence="10" type="ORF">QVE165_LOCUS16750</name>
</gene>
<dbReference type="AlphaFoldDB" id="A0A815BF75"/>
<dbReference type="GO" id="GO:0005886">
    <property type="term" value="C:plasma membrane"/>
    <property type="evidence" value="ECO:0007669"/>
    <property type="project" value="TreeGrafter"/>
</dbReference>
<evidence type="ECO:0000256" key="4">
    <source>
        <dbReference type="ARBA" id="ARBA00023040"/>
    </source>
</evidence>
<feature type="transmembrane region" description="Helical" evidence="8">
    <location>
        <begin position="227"/>
        <end position="255"/>
    </location>
</feature>
<dbReference type="EMBL" id="CAJNOI010000405">
    <property type="protein sequence ID" value="CAF1269817.1"/>
    <property type="molecule type" value="Genomic_DNA"/>
</dbReference>
<proteinExistence type="predicted"/>
<dbReference type="PROSITE" id="PS50262">
    <property type="entry name" value="G_PROTEIN_RECEP_F1_2"/>
    <property type="match status" value="1"/>
</dbReference>
<evidence type="ECO:0000313" key="11">
    <source>
        <dbReference type="EMBL" id="CAF1269817.1"/>
    </source>
</evidence>
<evidence type="ECO:0000256" key="1">
    <source>
        <dbReference type="ARBA" id="ARBA00004141"/>
    </source>
</evidence>
<evidence type="ECO:0000256" key="6">
    <source>
        <dbReference type="ARBA" id="ARBA00023170"/>
    </source>
</evidence>
<evidence type="ECO:0000256" key="7">
    <source>
        <dbReference type="ARBA" id="ARBA00023224"/>
    </source>
</evidence>
<dbReference type="SUPFAM" id="SSF81321">
    <property type="entry name" value="Family A G protein-coupled receptor-like"/>
    <property type="match status" value="1"/>
</dbReference>
<comment type="caution">
    <text evidence="11">The sequence shown here is derived from an EMBL/GenBank/DDBJ whole genome shotgun (WGS) entry which is preliminary data.</text>
</comment>
<evidence type="ECO:0000259" key="9">
    <source>
        <dbReference type="PROSITE" id="PS50262"/>
    </source>
</evidence>
<keyword evidence="3 8" id="KW-1133">Transmembrane helix</keyword>
<protein>
    <recommendedName>
        <fullName evidence="9">G-protein coupled receptors family 1 profile domain-containing protein</fullName>
    </recommendedName>
</protein>
<keyword evidence="4" id="KW-0297">G-protein coupled receptor</keyword>
<organism evidence="11 13">
    <name type="scientific">Adineta steineri</name>
    <dbReference type="NCBI Taxonomy" id="433720"/>
    <lineage>
        <taxon>Eukaryota</taxon>
        <taxon>Metazoa</taxon>
        <taxon>Spiralia</taxon>
        <taxon>Gnathifera</taxon>
        <taxon>Rotifera</taxon>
        <taxon>Eurotatoria</taxon>
        <taxon>Bdelloidea</taxon>
        <taxon>Adinetida</taxon>
        <taxon>Adinetidae</taxon>
        <taxon>Adineta</taxon>
    </lineage>
</organism>
<dbReference type="Proteomes" id="UP000663877">
    <property type="component" value="Unassembled WGS sequence"/>
</dbReference>
<dbReference type="GO" id="GO:0004930">
    <property type="term" value="F:G protein-coupled receptor activity"/>
    <property type="evidence" value="ECO:0007669"/>
    <property type="project" value="UniProtKB-KW"/>
</dbReference>
<dbReference type="Pfam" id="PF00001">
    <property type="entry name" value="7tm_1"/>
    <property type="match status" value="1"/>
</dbReference>
<dbReference type="PANTHER" id="PTHR24243:SF208">
    <property type="entry name" value="PYROKININ-1 RECEPTOR"/>
    <property type="match status" value="1"/>
</dbReference>
<dbReference type="InterPro" id="IPR000276">
    <property type="entry name" value="GPCR_Rhodpsn"/>
</dbReference>
<keyword evidence="5 8" id="KW-0472">Membrane</keyword>
<dbReference type="PANTHER" id="PTHR24243">
    <property type="entry name" value="G-PROTEIN COUPLED RECEPTOR"/>
    <property type="match status" value="1"/>
</dbReference>
<evidence type="ECO:0000313" key="10">
    <source>
        <dbReference type="EMBL" id="CAF1034975.1"/>
    </source>
</evidence>
<evidence type="ECO:0000313" key="12">
    <source>
        <dbReference type="Proteomes" id="UP000663832"/>
    </source>
</evidence>
<evidence type="ECO:0000256" key="5">
    <source>
        <dbReference type="ARBA" id="ARBA00023136"/>
    </source>
</evidence>
<evidence type="ECO:0000256" key="2">
    <source>
        <dbReference type="ARBA" id="ARBA00022692"/>
    </source>
</evidence>